<dbReference type="PROSITE" id="PS50965">
    <property type="entry name" value="NERD"/>
    <property type="match status" value="1"/>
</dbReference>
<dbReference type="AlphaFoldDB" id="A0A168VZF3"/>
<evidence type="ECO:0000313" key="3">
    <source>
        <dbReference type="Proteomes" id="UP000076623"/>
    </source>
</evidence>
<evidence type="ECO:0000259" key="1">
    <source>
        <dbReference type="PROSITE" id="PS50965"/>
    </source>
</evidence>
<name>A0A168VZF3_9BACL</name>
<dbReference type="InterPro" id="IPR011528">
    <property type="entry name" value="NERD"/>
</dbReference>
<dbReference type="KEGG" id="fpn:ABE65_009675"/>
<dbReference type="Proteomes" id="UP000076623">
    <property type="component" value="Chromosome"/>
</dbReference>
<dbReference type="Pfam" id="PF08378">
    <property type="entry name" value="NERD"/>
    <property type="match status" value="1"/>
</dbReference>
<reference evidence="2 3" key="1">
    <citation type="submission" date="2016-04" db="EMBL/GenBank/DDBJ databases">
        <title>Complete genome sequence of Fictibacillus phosphorivorans G25-29, a strain toxic to nematodes.</title>
        <authorList>
            <person name="Zheng Z."/>
        </authorList>
    </citation>
    <scope>NUCLEOTIDE SEQUENCE [LARGE SCALE GENOMIC DNA]</scope>
    <source>
        <strain evidence="2 3">G25-29</strain>
    </source>
</reference>
<dbReference type="STRING" id="1221500.ABE65_009675"/>
<dbReference type="EMBL" id="CP015378">
    <property type="protein sequence ID" value="ANC77055.1"/>
    <property type="molecule type" value="Genomic_DNA"/>
</dbReference>
<dbReference type="RefSeq" id="WP_066394110.1">
    <property type="nucleotide sequence ID" value="NZ_CP015378.1"/>
</dbReference>
<sequence>MIKKPRTKPLKLLKLNAILQRLVHNHLKHGELQIEFARYSAGYRGEVALDYYLHDLDENSYFILHDLRLPRDREKKYYFQIDCLILHSSFGVLLEVKNLSGDLYFDHLFDQMKRTKNGVDETFPDPVSQVQQQKIYLESWLKKNQLPKIPLYSLVVLTNPKSFITLSPHYGKKAAQIIRTKSLANKVQQISTYHQEILTKKDLSKITTKLFKQHERHSPDLLKTYNINHTDIITGVFCPGCNHIPMRRERSTWICSKCNIKSKDAHIRALQDFAVIFNEPVKNKTLRRFLHIDSTTCMKNLLRSMNLTPSGPTNSATYHLPIPE</sequence>
<protein>
    <recommendedName>
        <fullName evidence="1">NERD domain-containing protein</fullName>
    </recommendedName>
</protein>
<organism evidence="2 3">
    <name type="scientific">Fictibacillus phosphorivorans</name>
    <dbReference type="NCBI Taxonomy" id="1221500"/>
    <lineage>
        <taxon>Bacteria</taxon>
        <taxon>Bacillati</taxon>
        <taxon>Bacillota</taxon>
        <taxon>Bacilli</taxon>
        <taxon>Bacillales</taxon>
        <taxon>Fictibacillaceae</taxon>
        <taxon>Fictibacillus</taxon>
    </lineage>
</organism>
<keyword evidence="3" id="KW-1185">Reference proteome</keyword>
<evidence type="ECO:0000313" key="2">
    <source>
        <dbReference type="EMBL" id="ANC77055.1"/>
    </source>
</evidence>
<gene>
    <name evidence="2" type="ORF">ABE65_009675</name>
</gene>
<accession>A0A168VZF3</accession>
<proteinExistence type="predicted"/>
<feature type="domain" description="NERD" evidence="1">
    <location>
        <begin position="41"/>
        <end position="160"/>
    </location>
</feature>